<evidence type="ECO:0000256" key="1">
    <source>
        <dbReference type="SAM" id="Phobius"/>
    </source>
</evidence>
<reference evidence="3 4" key="1">
    <citation type="submission" date="2020-08" db="EMBL/GenBank/DDBJ databases">
        <title>Plant Genome Project.</title>
        <authorList>
            <person name="Zhang R.-G."/>
        </authorList>
    </citation>
    <scope>NUCLEOTIDE SEQUENCE [LARGE SCALE GENOMIC DNA]</scope>
    <source>
        <tissue evidence="3">Rhizome</tissue>
    </source>
</reference>
<proteinExistence type="predicted"/>
<dbReference type="EMBL" id="JACMSC010000013">
    <property type="protein sequence ID" value="KAG6494265.1"/>
    <property type="molecule type" value="Genomic_DNA"/>
</dbReference>
<keyword evidence="1" id="KW-1133">Transmembrane helix</keyword>
<dbReference type="AlphaFoldDB" id="A0A8J5FWN8"/>
<keyword evidence="1" id="KW-0472">Membrane</keyword>
<protein>
    <recommendedName>
        <fullName evidence="2">DUF7887 domain-containing protein</fullName>
    </recommendedName>
</protein>
<name>A0A8J5FWN8_ZINOF</name>
<organism evidence="3 4">
    <name type="scientific">Zingiber officinale</name>
    <name type="common">Ginger</name>
    <name type="synonym">Amomum zingiber</name>
    <dbReference type="NCBI Taxonomy" id="94328"/>
    <lineage>
        <taxon>Eukaryota</taxon>
        <taxon>Viridiplantae</taxon>
        <taxon>Streptophyta</taxon>
        <taxon>Embryophyta</taxon>
        <taxon>Tracheophyta</taxon>
        <taxon>Spermatophyta</taxon>
        <taxon>Magnoliopsida</taxon>
        <taxon>Liliopsida</taxon>
        <taxon>Zingiberales</taxon>
        <taxon>Zingiberaceae</taxon>
        <taxon>Zingiber</taxon>
    </lineage>
</organism>
<sequence length="147" mass="15760">MASSTSFPSCLVPLPPALPWKRAARQFPATRAKKEEAEGGGAKAEENTTSAFSLSAAASTLARPAVAAFGLGFLDAGSIALLFQVEITDVFYGSGTRYSGDWSRIGAISKETEEFLKIAAYFVVPFCFLLIYFISEGQKDSLKDSQE</sequence>
<feature type="transmembrane region" description="Helical" evidence="1">
    <location>
        <begin position="118"/>
        <end position="135"/>
    </location>
</feature>
<keyword evidence="1" id="KW-0812">Transmembrane</keyword>
<accession>A0A8J5FWN8</accession>
<keyword evidence="4" id="KW-1185">Reference proteome</keyword>
<dbReference type="Pfam" id="PF25397">
    <property type="entry name" value="DUF7887"/>
    <property type="match status" value="1"/>
</dbReference>
<dbReference type="PANTHER" id="PTHR38389">
    <property type="entry name" value="DNA-DIRECTED RNA POLYMERASE SUBUNIT BETA"/>
    <property type="match status" value="1"/>
</dbReference>
<gene>
    <name evidence="3" type="ORF">ZIOFF_049286</name>
</gene>
<evidence type="ECO:0000313" key="4">
    <source>
        <dbReference type="Proteomes" id="UP000734854"/>
    </source>
</evidence>
<evidence type="ECO:0000313" key="3">
    <source>
        <dbReference type="EMBL" id="KAG6494265.1"/>
    </source>
</evidence>
<comment type="caution">
    <text evidence="3">The sequence shown here is derived from an EMBL/GenBank/DDBJ whole genome shotgun (WGS) entry which is preliminary data.</text>
</comment>
<evidence type="ECO:0000259" key="2">
    <source>
        <dbReference type="Pfam" id="PF25397"/>
    </source>
</evidence>
<feature type="domain" description="DUF7887" evidence="2">
    <location>
        <begin position="98"/>
        <end position="136"/>
    </location>
</feature>
<dbReference type="Proteomes" id="UP000734854">
    <property type="component" value="Unassembled WGS sequence"/>
</dbReference>
<dbReference type="InterPro" id="IPR057209">
    <property type="entry name" value="DUF7887"/>
</dbReference>
<dbReference type="PANTHER" id="PTHR38389:SF1">
    <property type="entry name" value="DNA-DIRECTED RNA POLYMERASE SUBUNIT BETA"/>
    <property type="match status" value="1"/>
</dbReference>